<protein>
    <submittedName>
        <fullName evidence="8">MutT/nudix family protein</fullName>
    </submittedName>
</protein>
<evidence type="ECO:0000313" key="8">
    <source>
        <dbReference type="EMBL" id="GAD30156.1"/>
    </source>
</evidence>
<comment type="cofactor">
    <cofactor evidence="2">
        <name>Mg(2+)</name>
        <dbReference type="ChEBI" id="CHEBI:18420"/>
    </cofactor>
</comment>
<keyword evidence="5" id="KW-0460">Magnesium</keyword>
<dbReference type="EMBL" id="DF196819">
    <property type="protein sequence ID" value="GAD30156.1"/>
    <property type="molecule type" value="Genomic_DNA"/>
</dbReference>
<proteinExistence type="predicted"/>
<organism evidence="8 9">
    <name type="scientific">Photobacterium leiognathi lrivu.4.1</name>
    <dbReference type="NCBI Taxonomy" id="1248232"/>
    <lineage>
        <taxon>Bacteria</taxon>
        <taxon>Pseudomonadati</taxon>
        <taxon>Pseudomonadota</taxon>
        <taxon>Gammaproteobacteria</taxon>
        <taxon>Vibrionales</taxon>
        <taxon>Vibrionaceae</taxon>
        <taxon>Photobacterium</taxon>
    </lineage>
</organism>
<evidence type="ECO:0000256" key="5">
    <source>
        <dbReference type="ARBA" id="ARBA00022842"/>
    </source>
</evidence>
<feature type="domain" description="Nudix hydrolase" evidence="7">
    <location>
        <begin position="37"/>
        <end position="169"/>
    </location>
</feature>
<dbReference type="InterPro" id="IPR015797">
    <property type="entry name" value="NUDIX_hydrolase-like_dom_sf"/>
</dbReference>
<dbReference type="RefSeq" id="WP_023932759.1">
    <property type="nucleotide sequence ID" value="NZ_DF196819.1"/>
</dbReference>
<gene>
    <name evidence="8" type="ORF">PLEI_1811</name>
</gene>
<dbReference type="Proteomes" id="UP000030675">
    <property type="component" value="Unassembled WGS sequence"/>
</dbReference>
<dbReference type="Pfam" id="PF00293">
    <property type="entry name" value="NUDIX"/>
    <property type="match status" value="1"/>
</dbReference>
<dbReference type="NCBIfam" id="NF007980">
    <property type="entry name" value="PRK10707.1"/>
    <property type="match status" value="1"/>
</dbReference>
<dbReference type="Gene3D" id="3.90.79.10">
    <property type="entry name" value="Nucleoside Triphosphate Pyrophosphohydrolase"/>
    <property type="match status" value="1"/>
</dbReference>
<evidence type="ECO:0000256" key="4">
    <source>
        <dbReference type="ARBA" id="ARBA00022801"/>
    </source>
</evidence>
<evidence type="ECO:0000259" key="7">
    <source>
        <dbReference type="PROSITE" id="PS51462"/>
    </source>
</evidence>
<dbReference type="SUPFAM" id="SSF55811">
    <property type="entry name" value="Nudix"/>
    <property type="match status" value="1"/>
</dbReference>
<dbReference type="PANTHER" id="PTHR12992">
    <property type="entry name" value="NUDIX HYDROLASE"/>
    <property type="match status" value="1"/>
</dbReference>
<sequence>MVEQQQILSRFILAPSLQYDQSHEDRIRQHWNASHPFKQAAVLILLVRRNNGFNVVLTRRAEHLKHHPGQIAFPGGRFEPTDSDLISTALRETFEETNIICHRHDVLGNLPALPTVSGYMVTPFIATINPDYIAIPDPNEVDMIFEAPLNHLLNPDNIRQHKFLINGKNHHVYNIPYEGYPIWGATAQMIKLLSDQIWDDNL</sequence>
<reference evidence="9" key="1">
    <citation type="submission" date="2012-12" db="EMBL/GenBank/DDBJ databases">
        <title>Genome Sequence of Photobacterium leiognathi lrivu.4.1.</title>
        <authorList>
            <person name="Urbanczyk H."/>
            <person name="Ogura Y."/>
            <person name="Hayashi T."/>
            <person name="Dunlap P.V."/>
        </authorList>
    </citation>
    <scope>NUCLEOTIDE SEQUENCE [LARGE SCALE GENOMIC DNA]</scope>
    <source>
        <strain evidence="9">lrivu.4.1</strain>
    </source>
</reference>
<dbReference type="InterPro" id="IPR045121">
    <property type="entry name" value="CoAse"/>
</dbReference>
<evidence type="ECO:0000256" key="1">
    <source>
        <dbReference type="ARBA" id="ARBA00001936"/>
    </source>
</evidence>
<dbReference type="GO" id="GO:0046872">
    <property type="term" value="F:metal ion binding"/>
    <property type="evidence" value="ECO:0007669"/>
    <property type="project" value="UniProtKB-KW"/>
</dbReference>
<name>A0A0U1P611_PHOLE</name>
<evidence type="ECO:0000256" key="2">
    <source>
        <dbReference type="ARBA" id="ARBA00001946"/>
    </source>
</evidence>
<keyword evidence="6" id="KW-0464">Manganese</keyword>
<accession>A0A0U1P611</accession>
<dbReference type="PROSITE" id="PS51462">
    <property type="entry name" value="NUDIX"/>
    <property type="match status" value="1"/>
</dbReference>
<dbReference type="InterPro" id="IPR000086">
    <property type="entry name" value="NUDIX_hydrolase_dom"/>
</dbReference>
<evidence type="ECO:0000256" key="3">
    <source>
        <dbReference type="ARBA" id="ARBA00022723"/>
    </source>
</evidence>
<keyword evidence="3" id="KW-0479">Metal-binding</keyword>
<dbReference type="GO" id="GO:0010945">
    <property type="term" value="F:coenzyme A diphosphatase activity"/>
    <property type="evidence" value="ECO:0007669"/>
    <property type="project" value="InterPro"/>
</dbReference>
<evidence type="ECO:0000256" key="6">
    <source>
        <dbReference type="ARBA" id="ARBA00023211"/>
    </source>
</evidence>
<evidence type="ECO:0000313" key="9">
    <source>
        <dbReference type="Proteomes" id="UP000030675"/>
    </source>
</evidence>
<keyword evidence="4" id="KW-0378">Hydrolase</keyword>
<dbReference type="CDD" id="cd03426">
    <property type="entry name" value="NUDIX_CoAse_Nudt7"/>
    <property type="match status" value="1"/>
</dbReference>
<comment type="cofactor">
    <cofactor evidence="1">
        <name>Mn(2+)</name>
        <dbReference type="ChEBI" id="CHEBI:29035"/>
    </cofactor>
</comment>
<dbReference type="PANTHER" id="PTHR12992:SF11">
    <property type="entry name" value="MITOCHONDRIAL COENZYME A DIPHOSPHATASE NUDT8"/>
    <property type="match status" value="1"/>
</dbReference>
<dbReference type="HOGENOM" id="CLU_040940_5_2_6"/>
<dbReference type="eggNOG" id="COG0494">
    <property type="taxonomic scope" value="Bacteria"/>
</dbReference>
<dbReference type="AlphaFoldDB" id="A0A0U1P611"/>